<evidence type="ECO:0000256" key="1">
    <source>
        <dbReference type="SAM" id="MobiDB-lite"/>
    </source>
</evidence>
<dbReference type="Proteomes" id="UP001152604">
    <property type="component" value="Unassembled WGS sequence"/>
</dbReference>
<accession>A0ABN8JUH2</accession>
<organism evidence="2 3">
    <name type="scientific">Mesorhizobium ventifaucium</name>
    <dbReference type="NCBI Taxonomy" id="666020"/>
    <lineage>
        <taxon>Bacteria</taxon>
        <taxon>Pseudomonadati</taxon>
        <taxon>Pseudomonadota</taxon>
        <taxon>Alphaproteobacteria</taxon>
        <taxon>Hyphomicrobiales</taxon>
        <taxon>Phyllobacteriaceae</taxon>
        <taxon>Mesorhizobium</taxon>
    </lineage>
</organism>
<proteinExistence type="predicted"/>
<evidence type="ECO:0008006" key="4">
    <source>
        <dbReference type="Google" id="ProtNLM"/>
    </source>
</evidence>
<dbReference type="EMBL" id="CAKXZS010000019">
    <property type="protein sequence ID" value="CAH2400781.1"/>
    <property type="molecule type" value="Genomic_DNA"/>
</dbReference>
<keyword evidence="3" id="KW-1185">Reference proteome</keyword>
<evidence type="ECO:0000313" key="3">
    <source>
        <dbReference type="Proteomes" id="UP001152604"/>
    </source>
</evidence>
<name>A0ABN8JUH2_9HYPH</name>
<sequence length="67" mass="7705">MNAAGATTEAMHQAQREAALGKARPQERQIRLEQKILMSRSLGTARWRRRNEPLWNAPEQDYVRDSG</sequence>
<evidence type="ECO:0000313" key="2">
    <source>
        <dbReference type="EMBL" id="CAH2400781.1"/>
    </source>
</evidence>
<comment type="caution">
    <text evidence="2">The sequence shown here is derived from an EMBL/GenBank/DDBJ whole genome shotgun (WGS) entry which is preliminary data.</text>
</comment>
<reference evidence="2" key="1">
    <citation type="submission" date="2022-03" db="EMBL/GenBank/DDBJ databases">
        <authorList>
            <person name="Brunel B."/>
        </authorList>
    </citation>
    <scope>NUCLEOTIDE SEQUENCE</scope>
    <source>
        <strain evidence="2">STM4922sample</strain>
    </source>
</reference>
<feature type="region of interest" description="Disordered" evidence="1">
    <location>
        <begin position="1"/>
        <end position="27"/>
    </location>
</feature>
<protein>
    <recommendedName>
        <fullName evidence="4">Integrase</fullName>
    </recommendedName>
</protein>
<gene>
    <name evidence="2" type="ORF">MES4922_260083</name>
</gene>